<feature type="transmembrane region" description="Helical" evidence="1">
    <location>
        <begin position="76"/>
        <end position="95"/>
    </location>
</feature>
<dbReference type="STRING" id="1229662.W3WTV0"/>
<reference evidence="3" key="1">
    <citation type="journal article" date="2015" name="BMC Genomics">
        <title>Genomic and transcriptomic analysis of the endophytic fungus Pestalotiopsis fici reveals its lifestyle and high potential for synthesis of natural products.</title>
        <authorList>
            <person name="Wang X."/>
            <person name="Zhang X."/>
            <person name="Liu L."/>
            <person name="Xiang M."/>
            <person name="Wang W."/>
            <person name="Sun X."/>
            <person name="Che Y."/>
            <person name="Guo L."/>
            <person name="Liu G."/>
            <person name="Guo L."/>
            <person name="Wang C."/>
            <person name="Yin W.B."/>
            <person name="Stadler M."/>
            <person name="Zhang X."/>
            <person name="Liu X."/>
        </authorList>
    </citation>
    <scope>NUCLEOTIDE SEQUENCE [LARGE SCALE GENOMIC DNA]</scope>
    <source>
        <strain evidence="3">W106-1 / CGMCC3.15140</strain>
    </source>
</reference>
<dbReference type="OrthoDB" id="3928876at2759"/>
<accession>W3WTV0</accession>
<dbReference type="EMBL" id="KI912116">
    <property type="protein sequence ID" value="ETS77298.1"/>
    <property type="molecule type" value="Genomic_DNA"/>
</dbReference>
<feature type="transmembrane region" description="Helical" evidence="1">
    <location>
        <begin position="49"/>
        <end position="69"/>
    </location>
</feature>
<dbReference type="HOGENOM" id="CLU_121506_0_0_1"/>
<protein>
    <submittedName>
        <fullName evidence="2">Uncharacterized protein</fullName>
    </submittedName>
</protein>
<dbReference type="RefSeq" id="XP_007837944.1">
    <property type="nucleotide sequence ID" value="XM_007839753.1"/>
</dbReference>
<keyword evidence="1" id="KW-0472">Membrane</keyword>
<dbReference type="GeneID" id="19276185"/>
<proteinExistence type="predicted"/>
<dbReference type="AlphaFoldDB" id="W3WTV0"/>
<keyword evidence="3" id="KW-1185">Reference proteome</keyword>
<sequence>MAVNGEPQSQSRASRAYSFGQRQVDRVISPQSRERSYDAVNQFATTRPILFAFIVSQILFSTLPLALFISFSLSTAAFAIASATLFSVFWIGVGLLVLCPILFITSGIAILVWAWAIVTFLVGRKVYQMLPVSMQGDMQVKMPNGKKVIFQKERSNDSNGLGFDNIDIKEEIAEVKE</sequence>
<dbReference type="InParanoid" id="W3WTV0"/>
<evidence type="ECO:0000256" key="1">
    <source>
        <dbReference type="SAM" id="Phobius"/>
    </source>
</evidence>
<dbReference type="eggNOG" id="ENOG502S8KA">
    <property type="taxonomic scope" value="Eukaryota"/>
</dbReference>
<dbReference type="KEGG" id="pfy:PFICI_11172"/>
<evidence type="ECO:0000313" key="3">
    <source>
        <dbReference type="Proteomes" id="UP000030651"/>
    </source>
</evidence>
<dbReference type="Proteomes" id="UP000030651">
    <property type="component" value="Unassembled WGS sequence"/>
</dbReference>
<keyword evidence="1" id="KW-1133">Transmembrane helix</keyword>
<gene>
    <name evidence="2" type="ORF">PFICI_11172</name>
</gene>
<dbReference type="Pfam" id="PF16015">
    <property type="entry name" value="Promethin"/>
    <property type="match status" value="1"/>
</dbReference>
<dbReference type="OMA" id="ARWLYNH"/>
<evidence type="ECO:0000313" key="2">
    <source>
        <dbReference type="EMBL" id="ETS77298.1"/>
    </source>
</evidence>
<feature type="transmembrane region" description="Helical" evidence="1">
    <location>
        <begin position="101"/>
        <end position="122"/>
    </location>
</feature>
<keyword evidence="1" id="KW-0812">Transmembrane</keyword>
<organism evidence="2 3">
    <name type="scientific">Pestalotiopsis fici (strain W106-1 / CGMCC3.15140)</name>
    <dbReference type="NCBI Taxonomy" id="1229662"/>
    <lineage>
        <taxon>Eukaryota</taxon>
        <taxon>Fungi</taxon>
        <taxon>Dikarya</taxon>
        <taxon>Ascomycota</taxon>
        <taxon>Pezizomycotina</taxon>
        <taxon>Sordariomycetes</taxon>
        <taxon>Xylariomycetidae</taxon>
        <taxon>Amphisphaeriales</taxon>
        <taxon>Sporocadaceae</taxon>
        <taxon>Pestalotiopsis</taxon>
    </lineage>
</organism>
<name>W3WTV0_PESFW</name>